<dbReference type="Gene3D" id="3.30.365.10">
    <property type="entry name" value="Aldehyde oxidase/xanthine dehydrogenase, molybdopterin binding domain"/>
    <property type="match status" value="4"/>
</dbReference>
<dbReference type="PIRSF" id="PIRSF036389">
    <property type="entry name" value="IOR_B"/>
    <property type="match status" value="1"/>
</dbReference>
<protein>
    <submittedName>
        <fullName evidence="2">Xanthine dehydrogenase family protein molybdopterin-binding subunit</fullName>
    </submittedName>
</protein>
<reference evidence="2 3" key="1">
    <citation type="submission" date="2019-02" db="EMBL/GenBank/DDBJ databases">
        <title>Dyella amyloliquefaciens sp. nov., isolated from forest soil.</title>
        <authorList>
            <person name="Gao Z.-H."/>
            <person name="Qiu L.-H."/>
        </authorList>
    </citation>
    <scope>NUCLEOTIDE SEQUENCE [LARGE SCALE GENOMIC DNA]</scope>
    <source>
        <strain evidence="2 3">KACC 12747</strain>
    </source>
</reference>
<dbReference type="InterPro" id="IPR000674">
    <property type="entry name" value="Ald_Oxase/Xan_DH_a/b"/>
</dbReference>
<accession>A0A4V2NLR8</accession>
<name>A0A4V2NLR8_9GAMM</name>
<dbReference type="SUPFAM" id="SSF56003">
    <property type="entry name" value="Molybdenum cofactor-binding domain"/>
    <property type="match status" value="2"/>
</dbReference>
<dbReference type="InterPro" id="IPR052516">
    <property type="entry name" value="N-heterocyclic_Hydroxylase"/>
</dbReference>
<dbReference type="Pfam" id="PF20256">
    <property type="entry name" value="MoCoBD_2"/>
    <property type="match status" value="2"/>
</dbReference>
<dbReference type="AlphaFoldDB" id="A0A4V2NLR8"/>
<dbReference type="InterPro" id="IPR008274">
    <property type="entry name" value="AldOxase/xan_DH_MoCoBD1"/>
</dbReference>
<evidence type="ECO:0000313" key="2">
    <source>
        <dbReference type="EMBL" id="TCI10161.1"/>
    </source>
</evidence>
<comment type="caution">
    <text evidence="2">The sequence shown here is derived from an EMBL/GenBank/DDBJ whole genome shotgun (WGS) entry which is preliminary data.</text>
</comment>
<dbReference type="Pfam" id="PF02738">
    <property type="entry name" value="MoCoBD_1"/>
    <property type="match status" value="1"/>
</dbReference>
<keyword evidence="3" id="KW-1185">Reference proteome</keyword>
<proteinExistence type="predicted"/>
<dbReference type="SMART" id="SM01008">
    <property type="entry name" value="Ald_Xan_dh_C"/>
    <property type="match status" value="1"/>
</dbReference>
<gene>
    <name evidence="2" type="ORF">EZM97_14695</name>
</gene>
<dbReference type="PANTHER" id="PTHR47495">
    <property type="entry name" value="ALDEHYDE DEHYDROGENASE"/>
    <property type="match status" value="1"/>
</dbReference>
<dbReference type="InterPro" id="IPR037165">
    <property type="entry name" value="AldOxase/xan_DH_Mopterin-bd_sf"/>
</dbReference>
<dbReference type="PANTHER" id="PTHR47495:SF2">
    <property type="entry name" value="ALDEHYDE DEHYDROGENASE"/>
    <property type="match status" value="1"/>
</dbReference>
<evidence type="ECO:0000313" key="3">
    <source>
        <dbReference type="Proteomes" id="UP000291822"/>
    </source>
</evidence>
<dbReference type="RefSeq" id="WP_131407912.1">
    <property type="nucleotide sequence ID" value="NZ_SJTG01000002.1"/>
</dbReference>
<feature type="domain" description="Aldehyde oxidase/xanthine dehydrogenase a/b hammerhead" evidence="1">
    <location>
        <begin position="223"/>
        <end position="301"/>
    </location>
</feature>
<dbReference type="InterPro" id="IPR012368">
    <property type="entry name" value="OxRdtase_Mopterin-bd_su_IorB"/>
</dbReference>
<dbReference type="EMBL" id="SJTG01000002">
    <property type="protein sequence ID" value="TCI10161.1"/>
    <property type="molecule type" value="Genomic_DNA"/>
</dbReference>
<evidence type="ECO:0000259" key="1">
    <source>
        <dbReference type="SMART" id="SM01008"/>
    </source>
</evidence>
<dbReference type="GO" id="GO:0016491">
    <property type="term" value="F:oxidoreductase activity"/>
    <property type="evidence" value="ECO:0007669"/>
    <property type="project" value="InterPro"/>
</dbReference>
<dbReference type="InterPro" id="IPR046867">
    <property type="entry name" value="AldOxase/xan_DH_MoCoBD2"/>
</dbReference>
<organism evidence="2 3">
    <name type="scientific">Dyella soli</name>
    <dbReference type="NCBI Taxonomy" id="522319"/>
    <lineage>
        <taxon>Bacteria</taxon>
        <taxon>Pseudomonadati</taxon>
        <taxon>Pseudomonadota</taxon>
        <taxon>Gammaproteobacteria</taxon>
        <taxon>Lysobacterales</taxon>
        <taxon>Rhodanobacteraceae</taxon>
        <taxon>Dyella</taxon>
    </lineage>
</organism>
<dbReference type="Proteomes" id="UP000291822">
    <property type="component" value="Unassembled WGS sequence"/>
</dbReference>
<sequence>MAIRFTSVQDDDGLQNPSRRELVKRGGLVVAFMWLSGPMRAWGLADTARIDHGQPLFAPNAFVRVGNDGSVQLVMPSIEMGQGAYTGQATLLAEELDVGLDQITVEHAPPNRKLYSNPLLGDQATGGSTTIRYCWSTLRNAGAAARSMLVNAAAQRWKVDPSQCTVARGVVTHAPSGRTLRYAELADAAAQMAPPDKAPLKNPSDFQLIGKPLRRVDTPGKVDGSLPFGIDIRVPGMKVATVQACPTFGGRLASVDDTRARAVPGVLKVVKLANAVAVIGEHFWAARQGLDALDIHWDRGANGRLTTEQLFNDLAEASQHGTPIVARDVGHVDGVRGKLVSATYQLPMLAHATMEPINTVAHVRPDACEIWVGSQVPARCVDVATKITGLPAERIVVHNQYMGGGFGRRLFEDSVEQAVAIAKQVDYPVKVIWTREEDIAQDRYRPAYYDQISATLEGQGKPVAWTHRTTGASVLATFAPSAMGKNGLDPDLVECAADLPYEMPNMRVEWVRHDMPSGLAVGWWRGVGSTHNVFVVESFVDELAHAAGKDPIAYRKSLLGDNPRALAVLELAAEKAGWGKGTLPARHGRGVALAAPFGSYLCVVMDVEVSPQGEISLRRAVTAVDCGMVVNPNTVEAQIQGGLVFGWSAALYSGITLKEGAVEQRNFNDYRVMRINQTPPMEVHIVPSKEQPGGIGETATVMAMPSLLNAVFAATGVRVRTLPIDTSALVSDSNALKAVLSAAAPSDVPSDVASVARRLV</sequence>
<dbReference type="Gene3D" id="3.90.1170.50">
    <property type="entry name" value="Aldehyde oxidase/xanthine dehydrogenase, a/b hammerhead"/>
    <property type="match status" value="1"/>
</dbReference>